<reference evidence="2" key="1">
    <citation type="submission" date="2016-03" db="EMBL/GenBank/DDBJ databases">
        <authorList>
            <person name="Ma C."/>
            <person name="Zhou S."/>
            <person name="Yang G."/>
        </authorList>
    </citation>
    <scope>NUCLEOTIDE SEQUENCE [LARGE SCALE GENOMIC DNA]</scope>
    <source>
        <strain evidence="2">SgZ-1</strain>
    </source>
</reference>
<gene>
    <name evidence="1" type="ORF">AC731_009415</name>
</gene>
<keyword evidence="2" id="KW-1185">Reference proteome</keyword>
<dbReference type="KEGG" id="thu:AC731_009415"/>
<protein>
    <submittedName>
        <fullName evidence="1">Uncharacterized protein</fullName>
    </submittedName>
</protein>
<dbReference type="AlphaFoldDB" id="A0A127K5C3"/>
<sequence length="61" mass="6742">MIFQNHRLNIQVLSLEEVADLLEGNEPEHEADFGAFKAIKLSSGNICITSHGDRHLLIGAK</sequence>
<evidence type="ECO:0000313" key="1">
    <source>
        <dbReference type="EMBL" id="AMO37152.1"/>
    </source>
</evidence>
<dbReference type="RefSeq" id="WP_048705523.1">
    <property type="nucleotide sequence ID" value="NZ_CP014646.1"/>
</dbReference>
<name>A0A127K5C3_9RHOO</name>
<dbReference type="EMBL" id="CP014646">
    <property type="protein sequence ID" value="AMO37152.1"/>
    <property type="molecule type" value="Genomic_DNA"/>
</dbReference>
<dbReference type="Proteomes" id="UP000036902">
    <property type="component" value="Chromosome"/>
</dbReference>
<proteinExistence type="predicted"/>
<organism evidence="1 2">
    <name type="scientific">Thauera humireducens</name>
    <dbReference type="NCBI Taxonomy" id="1134435"/>
    <lineage>
        <taxon>Bacteria</taxon>
        <taxon>Pseudomonadati</taxon>
        <taxon>Pseudomonadota</taxon>
        <taxon>Betaproteobacteria</taxon>
        <taxon>Rhodocyclales</taxon>
        <taxon>Zoogloeaceae</taxon>
        <taxon>Thauera</taxon>
    </lineage>
</organism>
<evidence type="ECO:0000313" key="2">
    <source>
        <dbReference type="Proteomes" id="UP000036902"/>
    </source>
</evidence>
<accession>A0A127K5C3</accession>